<evidence type="ECO:0000313" key="9">
    <source>
        <dbReference type="EMBL" id="KAK7407591.1"/>
    </source>
</evidence>
<evidence type="ECO:0000256" key="2">
    <source>
        <dbReference type="ARBA" id="ARBA00022670"/>
    </source>
</evidence>
<dbReference type="PANTHER" id="PTHR47967:SF46">
    <property type="entry name" value="ASPARTIC PROTEINASE NEPENTHESIN-1"/>
    <property type="match status" value="1"/>
</dbReference>
<evidence type="ECO:0000256" key="5">
    <source>
        <dbReference type="ARBA" id="ARBA00023180"/>
    </source>
</evidence>
<accession>A0AAN9SWI7</accession>
<dbReference type="PANTHER" id="PTHR47967">
    <property type="entry name" value="OS07G0603500 PROTEIN-RELATED"/>
    <property type="match status" value="1"/>
</dbReference>
<evidence type="ECO:0000256" key="3">
    <source>
        <dbReference type="ARBA" id="ARBA00022750"/>
    </source>
</evidence>
<dbReference type="InterPro" id="IPR032861">
    <property type="entry name" value="TAXi_N"/>
</dbReference>
<dbReference type="PRINTS" id="PR00792">
    <property type="entry name" value="PEPSIN"/>
</dbReference>
<dbReference type="Pfam" id="PF14541">
    <property type="entry name" value="TAXi_C"/>
    <property type="match status" value="1"/>
</dbReference>
<dbReference type="Proteomes" id="UP001386955">
    <property type="component" value="Unassembled WGS sequence"/>
</dbReference>
<dbReference type="InterPro" id="IPR051708">
    <property type="entry name" value="Plant_Aspart_Prot_A1"/>
</dbReference>
<dbReference type="CDD" id="cd05476">
    <property type="entry name" value="pepsin_A_like_plant"/>
    <property type="match status" value="1"/>
</dbReference>
<dbReference type="GO" id="GO:0006508">
    <property type="term" value="P:proteolysis"/>
    <property type="evidence" value="ECO:0007669"/>
    <property type="project" value="UniProtKB-KW"/>
</dbReference>
<sequence length="422" mass="45926">MSSHYCLFPLFFLTLSTLSHSSSSSYLKLPLLPGTTLPHTLAASLRRPQSPLTSGAATGSGQYFADLRLGSPPQRLLLVADTGSDLVWVKCSACRNCSKTRSTFLPRHSSSFSLTHCYDSLCQLVPHPQPQHCNNRSRTHTPCHYQYSYADSSTTRGLFSKETTTFNTATITNITFGCGFKTSGPSVTGSSFNGAQGVLGLGRGPISFTSQLARKFGNTFSYCLLDYTLSPPPKSYLTIGSPPNDTVSRSYTPLLTNPFSPSFYYITILRVSVDAVNLKIDPSVWRIDANGNGGTVVDSGTTLTFLAEPAYRLLLAAFRRRLRLPAVDAAAFGFDLCVNVSATARPRLPRLRFRLAGKAVLSPPAGNYFIEPVEGVKCLAVQPVRPGSGFSVMGNLMQQGYLFEFDLDRSRIGFSRRGCAVR</sequence>
<evidence type="ECO:0000313" key="10">
    <source>
        <dbReference type="Proteomes" id="UP001386955"/>
    </source>
</evidence>
<dbReference type="FunFam" id="2.40.70.10:FF:000033">
    <property type="entry name" value="Aspartyl protease family protein"/>
    <property type="match status" value="1"/>
</dbReference>
<organism evidence="9 10">
    <name type="scientific">Psophocarpus tetragonolobus</name>
    <name type="common">Winged bean</name>
    <name type="synonym">Dolichos tetragonolobus</name>
    <dbReference type="NCBI Taxonomy" id="3891"/>
    <lineage>
        <taxon>Eukaryota</taxon>
        <taxon>Viridiplantae</taxon>
        <taxon>Streptophyta</taxon>
        <taxon>Embryophyta</taxon>
        <taxon>Tracheophyta</taxon>
        <taxon>Spermatophyta</taxon>
        <taxon>Magnoliopsida</taxon>
        <taxon>eudicotyledons</taxon>
        <taxon>Gunneridae</taxon>
        <taxon>Pentapetalae</taxon>
        <taxon>rosids</taxon>
        <taxon>fabids</taxon>
        <taxon>Fabales</taxon>
        <taxon>Fabaceae</taxon>
        <taxon>Papilionoideae</taxon>
        <taxon>50 kb inversion clade</taxon>
        <taxon>NPAAA clade</taxon>
        <taxon>indigoferoid/millettioid clade</taxon>
        <taxon>Phaseoleae</taxon>
        <taxon>Psophocarpus</taxon>
    </lineage>
</organism>
<reference evidence="9 10" key="1">
    <citation type="submission" date="2024-01" db="EMBL/GenBank/DDBJ databases">
        <title>The genomes of 5 underutilized Papilionoideae crops provide insights into root nodulation and disease resistanc.</title>
        <authorList>
            <person name="Jiang F."/>
        </authorList>
    </citation>
    <scope>NUCLEOTIDE SEQUENCE [LARGE SCALE GENOMIC DNA]</scope>
    <source>
        <strain evidence="9">DUOXIRENSHENG_FW03</strain>
        <tissue evidence="9">Leaves</tissue>
    </source>
</reference>
<feature type="active site" evidence="6">
    <location>
        <position position="298"/>
    </location>
</feature>
<evidence type="ECO:0000256" key="1">
    <source>
        <dbReference type="ARBA" id="ARBA00007447"/>
    </source>
</evidence>
<feature type="signal peptide" evidence="7">
    <location>
        <begin position="1"/>
        <end position="21"/>
    </location>
</feature>
<protein>
    <recommendedName>
        <fullName evidence="8">Peptidase A1 domain-containing protein</fullName>
    </recommendedName>
</protein>
<proteinExistence type="inferred from homology"/>
<dbReference type="FunFam" id="2.40.70.10:FF:000215">
    <property type="entry name" value="Aspartyl protease family protein 2"/>
    <property type="match status" value="1"/>
</dbReference>
<feature type="domain" description="Peptidase A1" evidence="8">
    <location>
        <begin position="63"/>
        <end position="415"/>
    </location>
</feature>
<dbReference type="InterPro" id="IPR034161">
    <property type="entry name" value="Pepsin-like_plant"/>
</dbReference>
<gene>
    <name evidence="9" type="ORF">VNO78_09544</name>
</gene>
<evidence type="ECO:0000256" key="4">
    <source>
        <dbReference type="ARBA" id="ARBA00022801"/>
    </source>
</evidence>
<dbReference type="InterPro" id="IPR033121">
    <property type="entry name" value="PEPTIDASE_A1"/>
</dbReference>
<dbReference type="AlphaFoldDB" id="A0AAN9SWI7"/>
<keyword evidence="2" id="KW-0645">Protease</keyword>
<keyword evidence="3" id="KW-0064">Aspartyl protease</keyword>
<keyword evidence="4" id="KW-0378">Hydrolase</keyword>
<dbReference type="InterPro" id="IPR032799">
    <property type="entry name" value="TAXi_C"/>
</dbReference>
<dbReference type="GO" id="GO:0004190">
    <property type="term" value="F:aspartic-type endopeptidase activity"/>
    <property type="evidence" value="ECO:0007669"/>
    <property type="project" value="UniProtKB-KW"/>
</dbReference>
<dbReference type="EMBL" id="JAYMYS010000002">
    <property type="protein sequence ID" value="KAK7407591.1"/>
    <property type="molecule type" value="Genomic_DNA"/>
</dbReference>
<feature type="chain" id="PRO_5042869516" description="Peptidase A1 domain-containing protein" evidence="7">
    <location>
        <begin position="22"/>
        <end position="422"/>
    </location>
</feature>
<evidence type="ECO:0000256" key="6">
    <source>
        <dbReference type="PIRSR" id="PIRSR601461-1"/>
    </source>
</evidence>
<dbReference type="InterPro" id="IPR001461">
    <property type="entry name" value="Aspartic_peptidase_A1"/>
</dbReference>
<name>A0AAN9SWI7_PSOTE</name>
<keyword evidence="5" id="KW-0325">Glycoprotein</keyword>
<dbReference type="PROSITE" id="PS51767">
    <property type="entry name" value="PEPTIDASE_A1"/>
    <property type="match status" value="1"/>
</dbReference>
<evidence type="ECO:0000259" key="8">
    <source>
        <dbReference type="PROSITE" id="PS51767"/>
    </source>
</evidence>
<dbReference type="Pfam" id="PF14543">
    <property type="entry name" value="TAXi_N"/>
    <property type="match status" value="1"/>
</dbReference>
<dbReference type="SUPFAM" id="SSF50630">
    <property type="entry name" value="Acid proteases"/>
    <property type="match status" value="1"/>
</dbReference>
<evidence type="ECO:0000256" key="7">
    <source>
        <dbReference type="SAM" id="SignalP"/>
    </source>
</evidence>
<dbReference type="InterPro" id="IPR021109">
    <property type="entry name" value="Peptidase_aspartic_dom_sf"/>
</dbReference>
<dbReference type="Gene3D" id="2.40.70.10">
    <property type="entry name" value="Acid Proteases"/>
    <property type="match status" value="2"/>
</dbReference>
<feature type="active site" evidence="6">
    <location>
        <position position="81"/>
    </location>
</feature>
<keyword evidence="10" id="KW-1185">Reference proteome</keyword>
<comment type="similarity">
    <text evidence="1">Belongs to the peptidase A1 family.</text>
</comment>
<keyword evidence="7" id="KW-0732">Signal</keyword>
<comment type="caution">
    <text evidence="9">The sequence shown here is derived from an EMBL/GenBank/DDBJ whole genome shotgun (WGS) entry which is preliminary data.</text>
</comment>